<evidence type="ECO:0000313" key="2">
    <source>
        <dbReference type="Proteomes" id="UP000045285"/>
    </source>
</evidence>
<keyword evidence="2" id="KW-1185">Reference proteome</keyword>
<protein>
    <submittedName>
        <fullName evidence="1">Uncharacterized protein</fullName>
    </submittedName>
</protein>
<sequence>MAKTAKIQEAGSEDAIRAYKTILSQVIDQRPSGMRQRLADALGKHRSFVTQISSPAYSIPIPSKHLPSIFSVCHFSQAERDQFMAAYHQAHPGKAPAASGPRKTRHVSLIVPDFGDDKQNAALDRAINEFIQKITSIAGKGSG</sequence>
<dbReference type="Proteomes" id="UP000045285">
    <property type="component" value="Unassembled WGS sequence"/>
</dbReference>
<proteinExistence type="predicted"/>
<organism evidence="1 2">
    <name type="scientific">Mesorhizobium plurifarium</name>
    <dbReference type="NCBI Taxonomy" id="69974"/>
    <lineage>
        <taxon>Bacteria</taxon>
        <taxon>Pseudomonadati</taxon>
        <taxon>Pseudomonadota</taxon>
        <taxon>Alphaproteobacteria</taxon>
        <taxon>Hyphomicrobiales</taxon>
        <taxon>Phyllobacteriaceae</taxon>
        <taxon>Mesorhizobium</taxon>
    </lineage>
</organism>
<accession>A0A090DQ45</accession>
<evidence type="ECO:0000313" key="1">
    <source>
        <dbReference type="EMBL" id="CDX16454.1"/>
    </source>
</evidence>
<dbReference type="EMBL" id="CCMZ01000015">
    <property type="protein sequence ID" value="CDX16454.1"/>
    <property type="molecule type" value="Genomic_DNA"/>
</dbReference>
<dbReference type="STRING" id="69974.MPLDJ20_40069"/>
<gene>
    <name evidence="1" type="ORF">MPL3356_220068</name>
</gene>
<dbReference type="AlphaFoldDB" id="A0A090DQ45"/>
<reference evidence="2" key="1">
    <citation type="submission" date="2014-08" db="EMBL/GenBank/DDBJ databases">
        <authorList>
            <person name="Moulin L."/>
        </authorList>
    </citation>
    <scope>NUCLEOTIDE SEQUENCE [LARGE SCALE GENOMIC DNA]</scope>
</reference>
<name>A0A090DQ45_MESPL</name>